<feature type="non-terminal residue" evidence="1">
    <location>
        <position position="45"/>
    </location>
</feature>
<evidence type="ECO:0000313" key="1">
    <source>
        <dbReference type="EMBL" id="MCI66966.1"/>
    </source>
</evidence>
<sequence length="45" mass="5113">MVVVVVVLVEVEVEFEFVVQIVVHVVQDVLVELGVVHERKFAQPK</sequence>
<keyword evidence="2" id="KW-1185">Reference proteome</keyword>
<reference evidence="1 2" key="1">
    <citation type="journal article" date="2018" name="Front. Plant Sci.">
        <title>Red Clover (Trifolium pratense) and Zigzag Clover (T. medium) - A Picture of Genomic Similarities and Differences.</title>
        <authorList>
            <person name="Dluhosova J."/>
            <person name="Istvanek J."/>
            <person name="Nedelnik J."/>
            <person name="Repkova J."/>
        </authorList>
    </citation>
    <scope>NUCLEOTIDE SEQUENCE [LARGE SCALE GENOMIC DNA]</scope>
    <source>
        <strain evidence="2">cv. 10/8</strain>
        <tissue evidence="1">Leaf</tissue>
    </source>
</reference>
<name>A0A392U3I0_9FABA</name>
<dbReference type="Proteomes" id="UP000265520">
    <property type="component" value="Unassembled WGS sequence"/>
</dbReference>
<evidence type="ECO:0000313" key="2">
    <source>
        <dbReference type="Proteomes" id="UP000265520"/>
    </source>
</evidence>
<protein>
    <submittedName>
        <fullName evidence="1">Uncharacterized protein</fullName>
    </submittedName>
</protein>
<dbReference type="EMBL" id="LXQA010706000">
    <property type="protein sequence ID" value="MCI66966.1"/>
    <property type="molecule type" value="Genomic_DNA"/>
</dbReference>
<comment type="caution">
    <text evidence="1">The sequence shown here is derived from an EMBL/GenBank/DDBJ whole genome shotgun (WGS) entry which is preliminary data.</text>
</comment>
<accession>A0A392U3I0</accession>
<organism evidence="1 2">
    <name type="scientific">Trifolium medium</name>
    <dbReference type="NCBI Taxonomy" id="97028"/>
    <lineage>
        <taxon>Eukaryota</taxon>
        <taxon>Viridiplantae</taxon>
        <taxon>Streptophyta</taxon>
        <taxon>Embryophyta</taxon>
        <taxon>Tracheophyta</taxon>
        <taxon>Spermatophyta</taxon>
        <taxon>Magnoliopsida</taxon>
        <taxon>eudicotyledons</taxon>
        <taxon>Gunneridae</taxon>
        <taxon>Pentapetalae</taxon>
        <taxon>rosids</taxon>
        <taxon>fabids</taxon>
        <taxon>Fabales</taxon>
        <taxon>Fabaceae</taxon>
        <taxon>Papilionoideae</taxon>
        <taxon>50 kb inversion clade</taxon>
        <taxon>NPAAA clade</taxon>
        <taxon>Hologalegina</taxon>
        <taxon>IRL clade</taxon>
        <taxon>Trifolieae</taxon>
        <taxon>Trifolium</taxon>
    </lineage>
</organism>
<dbReference type="AlphaFoldDB" id="A0A392U3I0"/>
<proteinExistence type="predicted"/>